<evidence type="ECO:0000313" key="3">
    <source>
        <dbReference type="Proteomes" id="UP000199602"/>
    </source>
</evidence>
<keyword evidence="3" id="KW-1185">Reference proteome</keyword>
<dbReference type="Pfam" id="PF03091">
    <property type="entry name" value="CutA1"/>
    <property type="match status" value="1"/>
</dbReference>
<dbReference type="Proteomes" id="UP000199602">
    <property type="component" value="Unassembled WGS sequence"/>
</dbReference>
<proteinExistence type="inferred from homology"/>
<evidence type="ECO:0000256" key="1">
    <source>
        <dbReference type="ARBA" id="ARBA00010169"/>
    </source>
</evidence>
<dbReference type="InterPro" id="IPR015867">
    <property type="entry name" value="N-reg_PII/ATP_PRibTrfase_C"/>
</dbReference>
<dbReference type="PANTHER" id="PTHR23419:SF8">
    <property type="entry name" value="FI09726P"/>
    <property type="match status" value="1"/>
</dbReference>
<dbReference type="STRING" id="206665.SAMN04488516_103154"/>
<sequence>MTECILGYITTPNIEEAKQIAKELLLDKLIACANIYPKVYSLFWWKGEIDKSEETILIVKSKRNLKQKIVEKVCSMHSYECPCIIFLPIEDGAKPFLDWIISEVN</sequence>
<dbReference type="AlphaFoldDB" id="A0A1H0CRC4"/>
<gene>
    <name evidence="2" type="ORF">SAMN04488516_103154</name>
</gene>
<dbReference type="OrthoDB" id="37622at2"/>
<evidence type="ECO:0000313" key="2">
    <source>
        <dbReference type="EMBL" id="SDN60396.1"/>
    </source>
</evidence>
<dbReference type="GO" id="GO:0005507">
    <property type="term" value="F:copper ion binding"/>
    <property type="evidence" value="ECO:0007669"/>
    <property type="project" value="TreeGrafter"/>
</dbReference>
<dbReference type="SUPFAM" id="SSF54913">
    <property type="entry name" value="GlnB-like"/>
    <property type="match status" value="1"/>
</dbReference>
<dbReference type="InterPro" id="IPR011322">
    <property type="entry name" value="N-reg_PII-like_a/b"/>
</dbReference>
<organism evidence="2 3">
    <name type="scientific">Desulfonauticus submarinus</name>
    <dbReference type="NCBI Taxonomy" id="206665"/>
    <lineage>
        <taxon>Bacteria</taxon>
        <taxon>Pseudomonadati</taxon>
        <taxon>Thermodesulfobacteriota</taxon>
        <taxon>Desulfovibrionia</taxon>
        <taxon>Desulfovibrionales</taxon>
        <taxon>Desulfonauticaceae</taxon>
        <taxon>Desulfonauticus</taxon>
    </lineage>
</organism>
<dbReference type="Gene3D" id="3.30.70.120">
    <property type="match status" value="1"/>
</dbReference>
<dbReference type="GO" id="GO:0010038">
    <property type="term" value="P:response to metal ion"/>
    <property type="evidence" value="ECO:0007669"/>
    <property type="project" value="InterPro"/>
</dbReference>
<protein>
    <submittedName>
        <fullName evidence="2">Divalent cation tolerance protein</fullName>
    </submittedName>
</protein>
<accession>A0A1H0CRC4</accession>
<dbReference type="EMBL" id="FNIN01000003">
    <property type="protein sequence ID" value="SDN60396.1"/>
    <property type="molecule type" value="Genomic_DNA"/>
</dbReference>
<dbReference type="InterPro" id="IPR004323">
    <property type="entry name" value="Ion_tolerance_CutA"/>
</dbReference>
<comment type="similarity">
    <text evidence="1">Belongs to the CutA family.</text>
</comment>
<name>A0A1H0CRC4_9BACT</name>
<reference evidence="2 3" key="1">
    <citation type="submission" date="2016-10" db="EMBL/GenBank/DDBJ databases">
        <authorList>
            <person name="de Groot N.N."/>
        </authorList>
    </citation>
    <scope>NUCLEOTIDE SEQUENCE [LARGE SCALE GENOMIC DNA]</scope>
    <source>
        <strain evidence="2 3">DSM 15269</strain>
    </source>
</reference>
<dbReference type="RefSeq" id="WP_092064401.1">
    <property type="nucleotide sequence ID" value="NZ_FNIN01000003.1"/>
</dbReference>
<dbReference type="PANTHER" id="PTHR23419">
    <property type="entry name" value="DIVALENT CATION TOLERANCE CUTA-RELATED"/>
    <property type="match status" value="1"/>
</dbReference>